<organism evidence="1 2">
    <name type="scientific">Pseudodesulfovibrio karagichevae</name>
    <dbReference type="NCBI Taxonomy" id="3239305"/>
    <lineage>
        <taxon>Bacteria</taxon>
        <taxon>Pseudomonadati</taxon>
        <taxon>Thermodesulfobacteriota</taxon>
        <taxon>Desulfovibrionia</taxon>
        <taxon>Desulfovibrionales</taxon>
        <taxon>Desulfovibrionaceae</taxon>
    </lineage>
</organism>
<evidence type="ECO:0000313" key="1">
    <source>
        <dbReference type="EMBL" id="MEZ7197031.1"/>
    </source>
</evidence>
<reference evidence="1 2" key="1">
    <citation type="submission" date="2024-08" db="EMBL/GenBank/DDBJ databases">
        <title>Sulfate-reducing bacteria isolated from formation water of the oil field in Kazakhstan and description of Pseudodesulfovibrio sp.</title>
        <authorList>
            <person name="Bidzhieva S.K."/>
            <person name="Tourova T.P."/>
            <person name="Grouzdev D.S."/>
            <person name="Beletsky A.V."/>
            <person name="Sokolova D.S."/>
            <person name="Samigullina S.R."/>
            <person name="Poltaraus A.B."/>
            <person name="Avtukh A.N."/>
            <person name="Tereshina V.M."/>
            <person name="Zhaparov N.S."/>
            <person name="Mardanov A.V."/>
            <person name="Nazina T.N."/>
        </authorList>
    </citation>
    <scope>NUCLEOTIDE SEQUENCE [LARGE SCALE GENOMIC DNA]</scope>
    <source>
        <strain evidence="1 2">9FUS</strain>
    </source>
</reference>
<gene>
    <name evidence="1" type="ORF">AB6M95_09755</name>
</gene>
<dbReference type="Proteomes" id="UP001568698">
    <property type="component" value="Unassembled WGS sequence"/>
</dbReference>
<accession>A0ABV4K247</accession>
<proteinExistence type="predicted"/>
<evidence type="ECO:0000313" key="2">
    <source>
        <dbReference type="Proteomes" id="UP001568698"/>
    </source>
</evidence>
<protein>
    <submittedName>
        <fullName evidence="1">Uncharacterized protein</fullName>
    </submittedName>
</protein>
<sequence>MAFVFPTIKAPSSIDYGGPYDPFLEDEFESGDGGGRPEFTAPRENPEVWSWGKLPRADLNALLDFRKTVRAAKFTLTHPSWNEAREYRFIGKGIPYKESGKYPHMFSVTMTIRRADV</sequence>
<keyword evidence="2" id="KW-1185">Reference proteome</keyword>
<name>A0ABV4K247_9BACT</name>
<dbReference type="EMBL" id="JBGLYH010000023">
    <property type="protein sequence ID" value="MEZ7197031.1"/>
    <property type="molecule type" value="Genomic_DNA"/>
</dbReference>
<dbReference type="RefSeq" id="WP_371386550.1">
    <property type="nucleotide sequence ID" value="NZ_JBGLYH010000023.1"/>
</dbReference>
<comment type="caution">
    <text evidence="1">The sequence shown here is derived from an EMBL/GenBank/DDBJ whole genome shotgun (WGS) entry which is preliminary data.</text>
</comment>